<dbReference type="OrthoDB" id="10062218at2759"/>
<dbReference type="GO" id="GO:0005634">
    <property type="term" value="C:nucleus"/>
    <property type="evidence" value="ECO:0007669"/>
    <property type="project" value="TreeGrafter"/>
</dbReference>
<dbReference type="AlphaFoldDB" id="A0A8J4YG98"/>
<protein>
    <submittedName>
        <fullName evidence="2">Cysteine and histidine-rich protein 1</fullName>
    </submittedName>
</protein>
<sequence length="257" mass="29375">MGQPSSATLRGATLSSRPVHCQYSLLGCGWRGPHHDVNSHEKQCQHPNQSGAQVFTHLQKQAENVTENSKIFTQVMSVLSFEKITFNDLQLKPYRTDEFIHKLFYETSRFSALSYQWVIKARLNDNQKDPHLTCNRFITYQVNFTYQLIVKSKPSSPMVVHFMILRGPFGDTRVDPHICQFEFTESNTESPFFALPLPDSAECNKLLAARIIDFSVIGRDVLPTWWAGSGSVKIFTDTRFMYQILVTVYGHGCLQCI</sequence>
<keyword evidence="3" id="KW-1185">Reference proteome</keyword>
<dbReference type="GO" id="GO:0046872">
    <property type="term" value="F:metal ion binding"/>
    <property type="evidence" value="ECO:0007669"/>
    <property type="project" value="UniProtKB-KW"/>
</dbReference>
<accession>A0A8J4YG98</accession>
<gene>
    <name evidence="2" type="ORF">GWK47_004202</name>
</gene>
<dbReference type="Proteomes" id="UP000770661">
    <property type="component" value="Unassembled WGS sequence"/>
</dbReference>
<dbReference type="InterPro" id="IPR039338">
    <property type="entry name" value="ZFTRAF1"/>
</dbReference>
<dbReference type="EMBL" id="JACEEZ010004015">
    <property type="protein sequence ID" value="KAG0726747.1"/>
    <property type="molecule type" value="Genomic_DNA"/>
</dbReference>
<dbReference type="SUPFAM" id="SSF49599">
    <property type="entry name" value="TRAF domain-like"/>
    <property type="match status" value="1"/>
</dbReference>
<dbReference type="PANTHER" id="PTHR23059:SF4">
    <property type="entry name" value="ZINC FINGER TRAF-TYPE-CONTAINING PROTEIN 1"/>
    <property type="match status" value="1"/>
</dbReference>
<evidence type="ECO:0000256" key="1">
    <source>
        <dbReference type="ARBA" id="ARBA00022723"/>
    </source>
</evidence>
<evidence type="ECO:0000313" key="2">
    <source>
        <dbReference type="EMBL" id="KAG0726747.1"/>
    </source>
</evidence>
<keyword evidence="1" id="KW-0479">Metal-binding</keyword>
<proteinExistence type="predicted"/>
<reference evidence="2" key="1">
    <citation type="submission" date="2020-07" db="EMBL/GenBank/DDBJ databases">
        <title>The High-quality genome of the commercially important snow crab, Chionoecetes opilio.</title>
        <authorList>
            <person name="Jeong J.-H."/>
            <person name="Ryu S."/>
        </authorList>
    </citation>
    <scope>NUCLEOTIDE SEQUENCE</scope>
    <source>
        <strain evidence="2">MADBK_172401_WGS</strain>
        <tissue evidence="2">Digestive gland</tissue>
    </source>
</reference>
<dbReference type="PANTHER" id="PTHR23059">
    <property type="entry name" value="CYSTEINE AND HISTIDINE-RICH PROTEIN 1"/>
    <property type="match status" value="1"/>
</dbReference>
<evidence type="ECO:0000313" key="3">
    <source>
        <dbReference type="Proteomes" id="UP000770661"/>
    </source>
</evidence>
<organism evidence="2 3">
    <name type="scientific">Chionoecetes opilio</name>
    <name type="common">Atlantic snow crab</name>
    <name type="synonym">Cancer opilio</name>
    <dbReference type="NCBI Taxonomy" id="41210"/>
    <lineage>
        <taxon>Eukaryota</taxon>
        <taxon>Metazoa</taxon>
        <taxon>Ecdysozoa</taxon>
        <taxon>Arthropoda</taxon>
        <taxon>Crustacea</taxon>
        <taxon>Multicrustacea</taxon>
        <taxon>Malacostraca</taxon>
        <taxon>Eumalacostraca</taxon>
        <taxon>Eucarida</taxon>
        <taxon>Decapoda</taxon>
        <taxon>Pleocyemata</taxon>
        <taxon>Brachyura</taxon>
        <taxon>Eubrachyura</taxon>
        <taxon>Majoidea</taxon>
        <taxon>Majidae</taxon>
        <taxon>Chionoecetes</taxon>
    </lineage>
</organism>
<name>A0A8J4YG98_CHIOP</name>
<comment type="caution">
    <text evidence="2">The sequence shown here is derived from an EMBL/GenBank/DDBJ whole genome shotgun (WGS) entry which is preliminary data.</text>
</comment>